<dbReference type="SUPFAM" id="SSF160214">
    <property type="entry name" value="FlaG-like"/>
    <property type="match status" value="1"/>
</dbReference>
<proteinExistence type="predicted"/>
<dbReference type="Gene3D" id="3.30.160.170">
    <property type="entry name" value="FlaG-like"/>
    <property type="match status" value="1"/>
</dbReference>
<dbReference type="RefSeq" id="WP_085214270.1">
    <property type="nucleotide sequence ID" value="NZ_AP019783.1"/>
</dbReference>
<keyword evidence="2" id="KW-0969">Cilium</keyword>
<gene>
    <name evidence="2" type="ORF">SAMN02949497_3145</name>
</gene>
<reference evidence="2 3" key="1">
    <citation type="submission" date="2016-12" db="EMBL/GenBank/DDBJ databases">
        <authorList>
            <person name="Song W.-J."/>
            <person name="Kurnit D.M."/>
        </authorList>
    </citation>
    <scope>NUCLEOTIDE SEQUENCE [LARGE SCALE GENOMIC DNA]</scope>
    <source>
        <strain evidence="2 3">175</strain>
    </source>
</reference>
<dbReference type="Proteomes" id="UP000192923">
    <property type="component" value="Unassembled WGS sequence"/>
</dbReference>
<feature type="region of interest" description="Disordered" evidence="1">
    <location>
        <begin position="15"/>
        <end position="72"/>
    </location>
</feature>
<keyword evidence="2" id="KW-0966">Cell projection</keyword>
<dbReference type="Pfam" id="PF03646">
    <property type="entry name" value="FlaG"/>
    <property type="match status" value="1"/>
</dbReference>
<keyword evidence="3" id="KW-1185">Reference proteome</keyword>
<protein>
    <submittedName>
        <fullName evidence="2">Flagellar protein FlaG</fullName>
    </submittedName>
</protein>
<evidence type="ECO:0000313" key="2">
    <source>
        <dbReference type="EMBL" id="SMF95771.1"/>
    </source>
</evidence>
<dbReference type="STRING" id="1760988.SAMN02949497_3145"/>
<dbReference type="AlphaFoldDB" id="A0A1Y6CZK0"/>
<accession>A0A1Y6CZK0</accession>
<dbReference type="PANTHER" id="PTHR37166:SF1">
    <property type="entry name" value="PROTEIN FLAG"/>
    <property type="match status" value="1"/>
</dbReference>
<dbReference type="OrthoDB" id="5741693at2"/>
<sequence>MDSLSSVAGTLSNAFARHGTAPSPDAVADPATQQSAAPAEPQLRAVPSSQNSGQADLSGQQGKGGDGKQPVEQAVKDINAFFQDVKRTLEFNIDQDSGRMVIQIKDSETKQVIRQIPPEYVLKLAKQLGEVRGLLFEEKA</sequence>
<name>A0A1Y6CZK0_9GAMM</name>
<keyword evidence="2" id="KW-0282">Flagellum</keyword>
<feature type="compositionally biased region" description="Polar residues" evidence="1">
    <location>
        <begin position="47"/>
        <end position="58"/>
    </location>
</feature>
<dbReference type="InterPro" id="IPR005186">
    <property type="entry name" value="FlaG"/>
</dbReference>
<evidence type="ECO:0000313" key="3">
    <source>
        <dbReference type="Proteomes" id="UP000192923"/>
    </source>
</evidence>
<evidence type="ECO:0000256" key="1">
    <source>
        <dbReference type="SAM" id="MobiDB-lite"/>
    </source>
</evidence>
<organism evidence="2 3">
    <name type="scientific">Methylomagnum ishizawai</name>
    <dbReference type="NCBI Taxonomy" id="1760988"/>
    <lineage>
        <taxon>Bacteria</taxon>
        <taxon>Pseudomonadati</taxon>
        <taxon>Pseudomonadota</taxon>
        <taxon>Gammaproteobacteria</taxon>
        <taxon>Methylococcales</taxon>
        <taxon>Methylococcaceae</taxon>
        <taxon>Methylomagnum</taxon>
    </lineage>
</organism>
<dbReference type="InterPro" id="IPR035924">
    <property type="entry name" value="FlaG-like_sf"/>
</dbReference>
<dbReference type="EMBL" id="FXAM01000001">
    <property type="protein sequence ID" value="SMF95771.1"/>
    <property type="molecule type" value="Genomic_DNA"/>
</dbReference>
<dbReference type="PANTHER" id="PTHR37166">
    <property type="entry name" value="PROTEIN FLAG"/>
    <property type="match status" value="1"/>
</dbReference>